<feature type="compositionally biased region" description="Basic and acidic residues" evidence="1">
    <location>
        <begin position="545"/>
        <end position="558"/>
    </location>
</feature>
<gene>
    <name evidence="4" type="ORF">MKZ38_008035</name>
</gene>
<dbReference type="CDD" id="cd01300">
    <property type="entry name" value="YtcJ_like"/>
    <property type="match status" value="1"/>
</dbReference>
<dbReference type="InterPro" id="IPR032466">
    <property type="entry name" value="Metal_Hydrolase"/>
</dbReference>
<feature type="domain" description="WSC" evidence="3">
    <location>
        <begin position="171"/>
        <end position="276"/>
    </location>
</feature>
<dbReference type="InterPro" id="IPR013108">
    <property type="entry name" value="Amidohydro_3"/>
</dbReference>
<name>A0AAD5RLF1_9PEZI</name>
<dbReference type="PANTHER" id="PTHR22642:SF20">
    <property type="entry name" value="AMIDOHYDROLASE 3 DOMAIN-CONTAINING PROTEIN"/>
    <property type="match status" value="1"/>
</dbReference>
<dbReference type="Gene3D" id="3.20.20.140">
    <property type="entry name" value="Metal-dependent hydrolases"/>
    <property type="match status" value="1"/>
</dbReference>
<comment type="caution">
    <text evidence="4">The sequence shown here is derived from an EMBL/GenBank/DDBJ whole genome shotgun (WGS) entry which is preliminary data.</text>
</comment>
<keyword evidence="2" id="KW-0472">Membrane</keyword>
<accession>A0AAD5RLF1</accession>
<keyword evidence="2" id="KW-1133">Transmembrane helix</keyword>
<feature type="compositionally biased region" description="Polar residues" evidence="1">
    <location>
        <begin position="600"/>
        <end position="616"/>
    </location>
</feature>
<organism evidence="4 5">
    <name type="scientific">Zalerion maritima</name>
    <dbReference type="NCBI Taxonomy" id="339359"/>
    <lineage>
        <taxon>Eukaryota</taxon>
        <taxon>Fungi</taxon>
        <taxon>Dikarya</taxon>
        <taxon>Ascomycota</taxon>
        <taxon>Pezizomycotina</taxon>
        <taxon>Sordariomycetes</taxon>
        <taxon>Lulworthiomycetidae</taxon>
        <taxon>Lulworthiales</taxon>
        <taxon>Lulworthiaceae</taxon>
        <taxon>Zalerion</taxon>
    </lineage>
</organism>
<dbReference type="SMART" id="SM00321">
    <property type="entry name" value="WSC"/>
    <property type="match status" value="1"/>
</dbReference>
<feature type="compositionally biased region" description="Polar residues" evidence="1">
    <location>
        <begin position="489"/>
        <end position="500"/>
    </location>
</feature>
<protein>
    <recommendedName>
        <fullName evidence="3">WSC domain-containing protein</fullName>
    </recommendedName>
</protein>
<dbReference type="SUPFAM" id="SSF51338">
    <property type="entry name" value="Composite domain of metallo-dependent hydrolases"/>
    <property type="match status" value="1"/>
</dbReference>
<reference evidence="4" key="1">
    <citation type="submission" date="2022-07" db="EMBL/GenBank/DDBJ databases">
        <title>Draft genome sequence of Zalerion maritima ATCC 34329, a (micro)plastics degrading marine fungus.</title>
        <authorList>
            <person name="Paco A."/>
            <person name="Goncalves M.F.M."/>
            <person name="Rocha-Santos T.A.P."/>
            <person name="Alves A."/>
        </authorList>
    </citation>
    <scope>NUCLEOTIDE SEQUENCE</scope>
    <source>
        <strain evidence="4">ATCC 34329</strain>
    </source>
</reference>
<dbReference type="Pfam" id="PF07969">
    <property type="entry name" value="Amidohydro_3"/>
    <property type="match status" value="1"/>
</dbReference>
<feature type="transmembrane region" description="Helical" evidence="2">
    <location>
        <begin position="335"/>
        <end position="356"/>
    </location>
</feature>
<feature type="region of interest" description="Disordered" evidence="1">
    <location>
        <begin position="489"/>
        <end position="521"/>
    </location>
</feature>
<dbReference type="PROSITE" id="PS51212">
    <property type="entry name" value="WSC"/>
    <property type="match status" value="1"/>
</dbReference>
<keyword evidence="2" id="KW-0812">Transmembrane</keyword>
<feature type="compositionally biased region" description="Polar residues" evidence="1">
    <location>
        <begin position="828"/>
        <end position="841"/>
    </location>
</feature>
<feature type="region of interest" description="Disordered" evidence="1">
    <location>
        <begin position="600"/>
        <end position="623"/>
    </location>
</feature>
<evidence type="ECO:0000256" key="2">
    <source>
        <dbReference type="SAM" id="Phobius"/>
    </source>
</evidence>
<dbReference type="InterPro" id="IPR011059">
    <property type="entry name" value="Metal-dep_hydrolase_composite"/>
</dbReference>
<evidence type="ECO:0000256" key="1">
    <source>
        <dbReference type="SAM" id="MobiDB-lite"/>
    </source>
</evidence>
<keyword evidence="5" id="KW-1185">Reference proteome</keyword>
<dbReference type="EMBL" id="JAKWBI020000542">
    <property type="protein sequence ID" value="KAJ2893991.1"/>
    <property type="molecule type" value="Genomic_DNA"/>
</dbReference>
<feature type="region of interest" description="Disordered" evidence="1">
    <location>
        <begin position="545"/>
        <end position="584"/>
    </location>
</feature>
<feature type="region of interest" description="Disordered" evidence="1">
    <location>
        <begin position="888"/>
        <end position="940"/>
    </location>
</feature>
<sequence length="1638" mass="177357">MPPSFVIRRLVTQNAVTQEAPNPDPGNWVVPKITALSRWGVLPSAARSTGGSAGRTVQLRVKSDCVPPACFQHGPFVALCHEEESLRSPTTYPSRPLKKVCHASVWSLLRGSVLPALLTNAYPVTSARKYPNPFETTTVTIARSSALEPTGAPHPFFPIKDGPVIYGGGSGYSFRGCYAMPSQGGRSLGGYVLPSSIDQTNLTAEECLSQCSRLISRRLPRPYEYTAMEMGRDCICGTTLLTKTEKVEESECASSCPGDSDIACGGNQHALVYASDRRRQSSLDPPHGMASAAFTAMVDGTSIETSISPARPTDANKPPSMTDNPNQALNQPGTVVGLTVFLGLLLAAIIVAFSIYKRRRNSSPSRKDLREISQSVPLRNPFAVKTASSSGPEMIKNDADIIYGARPAEQGMGITDVATACSSNRRPSSIYIGSHTSAIGIPEARTPLSPRKPVQWSRFDPVINELQISRPFGPSSYTPQRPQSTIYSLETNGEDNTQSRGFRARVNRDSGFSKVSRQSSNTALSEIIGTTVMTALNVDQIEREMARGTKSRDAKSVRDMNSTSKRLSEASKMSNKSDGPPSISLSPLPLSTFRISLNPHTWPTSRPASQGYSVSSDPEIMRQGPSSHVAAAAASKPRDLVIPPSFVEEEDLRSASSGRTIISFFSSPHSSPFSAVGDSYILISDFHLPSGASPSMPERRHNRRYSEPFLPSGSPAEGRRQGVCNSVRVAPRCDSDFTNSRIPEDNGGVLSPGSEISRCSREVGFLLQRSCQDSDFHSAALKSKQSRWSWDSDDLDMNKIPGTASPIPTVASHNPAGRDSRQLDSPDSRSPTSPQNATRSLQGKRFSLPGTLPPLRPGSIRASLLPAPLILSSPDSSAVSPTPSSAIEIIEQPPTGGASPTSPTPRPRPRDWFPPIAPIFTSPRPAPKPTNSDPYRRSGSLVPRMLENGLLHPRPPSLSIVAPRPKKKSSLVPRLLVPHRGFRFSSLDNGPSGTWTIPDGEVSGGGGGGGRWSTSPIYTRWEVGLWPAPEDIGRENQNVVERKVPPTRLHHDQHQASSARNITISSAKQASAVCKPHIYSYQVRGPEAGKMTTTFINGKIYTAKDIRQEEATFSSCLSIRDGRVVYVGSNPDPTAAASDPAAIREATENAEKVIDLAGRTVLPGFIDAHVHLMQLGQALQKLDLTPCNSLSDIREAIKEYAEENPRKERILCRCWMHSMTDGEADKSMLDDLDPRPIYIDSKDLHSAWCSSAALAEMGIADLETPEGGVIRRDPAGSPTGLLEETACVSIVWPYLARQAKDIERLGGLLSAIRSMSAYGYTGAVDMAMDEEAWESLLAMRSQFKSPLPLRIAAHWFVHPKGTEEENMRQVERAIELNKEFHDKTSPDLRVVGVKMMCDGVVDACTAHLVDPYSHDNSHPAPLWDPEALEKVVRKADENGLQCALHAIGDGAVKLAIDSLEKGATGTGKRHRIEHLEMTRPGDAKRLADLGITASINPVHADPAILKAWPKLIGDRCGRAFAYKEYLDAGANVALGTDAPTAPYAATGNMYVASTRRSGRQPEALDTFNEHYKLSLCQSVATATAGSAYSCFDEGRVGRLEPGMKADFAILDMAWEADKLLDAKVTETWFNGKKVFQAD</sequence>
<feature type="compositionally biased region" description="Basic and acidic residues" evidence="1">
    <location>
        <begin position="816"/>
        <end position="827"/>
    </location>
</feature>
<dbReference type="PANTHER" id="PTHR22642">
    <property type="entry name" value="IMIDAZOLONEPROPIONASE"/>
    <property type="match status" value="1"/>
</dbReference>
<dbReference type="InterPro" id="IPR033932">
    <property type="entry name" value="YtcJ-like"/>
</dbReference>
<evidence type="ECO:0000313" key="4">
    <source>
        <dbReference type="EMBL" id="KAJ2893991.1"/>
    </source>
</evidence>
<dbReference type="Gene3D" id="2.30.40.10">
    <property type="entry name" value="Urease, subunit C, domain 1"/>
    <property type="match status" value="1"/>
</dbReference>
<dbReference type="Pfam" id="PF01822">
    <property type="entry name" value="WSC"/>
    <property type="match status" value="1"/>
</dbReference>
<dbReference type="GO" id="GO:0016810">
    <property type="term" value="F:hydrolase activity, acting on carbon-nitrogen (but not peptide) bonds"/>
    <property type="evidence" value="ECO:0007669"/>
    <property type="project" value="InterPro"/>
</dbReference>
<dbReference type="SUPFAM" id="SSF51556">
    <property type="entry name" value="Metallo-dependent hydrolases"/>
    <property type="match status" value="1"/>
</dbReference>
<evidence type="ECO:0000313" key="5">
    <source>
        <dbReference type="Proteomes" id="UP001201980"/>
    </source>
</evidence>
<dbReference type="InterPro" id="IPR002889">
    <property type="entry name" value="WSC_carb-bd"/>
</dbReference>
<proteinExistence type="predicted"/>
<dbReference type="Proteomes" id="UP001201980">
    <property type="component" value="Unassembled WGS sequence"/>
</dbReference>
<evidence type="ECO:0000259" key="3">
    <source>
        <dbReference type="PROSITE" id="PS51212"/>
    </source>
</evidence>
<feature type="region of interest" description="Disordered" evidence="1">
    <location>
        <begin position="787"/>
        <end position="859"/>
    </location>
</feature>
<dbReference type="Gene3D" id="3.10.310.70">
    <property type="match status" value="1"/>
</dbReference>
<feature type="compositionally biased region" description="Polar residues" evidence="1">
    <location>
        <begin position="559"/>
        <end position="577"/>
    </location>
</feature>